<sequence length="110" mass="11921">MTHAVVRELKTVIGSRRRSSTSSNETDVGLKIVLNKSSDDSSASSPFQDSSFLSSTTSSDEIVLPMSYLDSKVETEVPSSSYDYLHAGILEAIRPRAKIPVTSYGDSDDD</sequence>
<reference evidence="3" key="1">
    <citation type="submission" date="2017-02" db="UniProtKB">
        <authorList>
            <consortium name="WormBaseParasite"/>
        </authorList>
    </citation>
    <scope>IDENTIFICATION</scope>
</reference>
<feature type="compositionally biased region" description="Low complexity" evidence="1">
    <location>
        <begin position="40"/>
        <end position="58"/>
    </location>
</feature>
<accession>A0A0N5A8R9</accession>
<evidence type="ECO:0000256" key="1">
    <source>
        <dbReference type="SAM" id="MobiDB-lite"/>
    </source>
</evidence>
<proteinExistence type="predicted"/>
<dbReference type="AlphaFoldDB" id="A0A0N5A8R9"/>
<dbReference type="WBParaSite" id="SMUV_0000047901-mRNA-1">
    <property type="protein sequence ID" value="SMUV_0000047901-mRNA-1"/>
    <property type="gene ID" value="SMUV_0000047901"/>
</dbReference>
<dbReference type="Proteomes" id="UP000046393">
    <property type="component" value="Unplaced"/>
</dbReference>
<protein>
    <submittedName>
        <fullName evidence="3">Protein CUSTOS</fullName>
    </submittedName>
</protein>
<keyword evidence="2" id="KW-1185">Reference proteome</keyword>
<evidence type="ECO:0000313" key="3">
    <source>
        <dbReference type="WBParaSite" id="SMUV_0000047901-mRNA-1"/>
    </source>
</evidence>
<name>A0A0N5A8R9_9BILA</name>
<organism evidence="2 3">
    <name type="scientific">Syphacia muris</name>
    <dbReference type="NCBI Taxonomy" id="451379"/>
    <lineage>
        <taxon>Eukaryota</taxon>
        <taxon>Metazoa</taxon>
        <taxon>Ecdysozoa</taxon>
        <taxon>Nematoda</taxon>
        <taxon>Chromadorea</taxon>
        <taxon>Rhabditida</taxon>
        <taxon>Spirurina</taxon>
        <taxon>Oxyuridomorpha</taxon>
        <taxon>Oxyuroidea</taxon>
        <taxon>Oxyuridae</taxon>
        <taxon>Syphacia</taxon>
    </lineage>
</organism>
<feature type="region of interest" description="Disordered" evidence="1">
    <location>
        <begin position="37"/>
        <end position="58"/>
    </location>
</feature>
<evidence type="ECO:0000313" key="2">
    <source>
        <dbReference type="Proteomes" id="UP000046393"/>
    </source>
</evidence>